<evidence type="ECO:0000313" key="3">
    <source>
        <dbReference type="Proteomes" id="UP000241769"/>
    </source>
</evidence>
<comment type="caution">
    <text evidence="2">The sequence shown here is derived from an EMBL/GenBank/DDBJ whole genome shotgun (WGS) entry which is preliminary data.</text>
</comment>
<gene>
    <name evidence="2" type="ORF">PROFUN_17113</name>
</gene>
<proteinExistence type="predicted"/>
<dbReference type="AlphaFoldDB" id="A0A2P6MMG0"/>
<evidence type="ECO:0000313" key="2">
    <source>
        <dbReference type="EMBL" id="PRP72883.1"/>
    </source>
</evidence>
<keyword evidence="3" id="KW-1185">Reference proteome</keyword>
<keyword evidence="1" id="KW-1133">Transmembrane helix</keyword>
<dbReference type="InParanoid" id="A0A2P6MMG0"/>
<accession>A0A2P6MMG0</accession>
<evidence type="ECO:0000256" key="1">
    <source>
        <dbReference type="SAM" id="Phobius"/>
    </source>
</evidence>
<keyword evidence="1" id="KW-0812">Transmembrane</keyword>
<name>A0A2P6MMG0_9EUKA</name>
<sequence>MTCLHCIAPLLQQYLINWPKSFEYNWVQPLELIQLITNVTVASLLILDSNGPVTIPNLQGGVTYTVSGQAPPAQGAAPADIGTLQQEIRDLRQIIEDNIPILEEPNVVRRARQAIRRWMPQRVIYYWDIAFRPITWVILKVLFALVFLLSIAANI</sequence>
<keyword evidence="1" id="KW-0472">Membrane</keyword>
<feature type="transmembrane region" description="Helical" evidence="1">
    <location>
        <begin position="129"/>
        <end position="153"/>
    </location>
</feature>
<organism evidence="2 3">
    <name type="scientific">Planoprotostelium fungivorum</name>
    <dbReference type="NCBI Taxonomy" id="1890364"/>
    <lineage>
        <taxon>Eukaryota</taxon>
        <taxon>Amoebozoa</taxon>
        <taxon>Evosea</taxon>
        <taxon>Variosea</taxon>
        <taxon>Cavosteliida</taxon>
        <taxon>Cavosteliaceae</taxon>
        <taxon>Planoprotostelium</taxon>
    </lineage>
</organism>
<dbReference type="Proteomes" id="UP000241769">
    <property type="component" value="Unassembled WGS sequence"/>
</dbReference>
<dbReference type="EMBL" id="MDYQ01000772">
    <property type="protein sequence ID" value="PRP72883.1"/>
    <property type="molecule type" value="Genomic_DNA"/>
</dbReference>
<protein>
    <submittedName>
        <fullName evidence="2">Uncharacterized protein</fullName>
    </submittedName>
</protein>
<reference evidence="2 3" key="1">
    <citation type="journal article" date="2018" name="Genome Biol. Evol.">
        <title>Multiple Roots of Fruiting Body Formation in Amoebozoa.</title>
        <authorList>
            <person name="Hillmann F."/>
            <person name="Forbes G."/>
            <person name="Novohradska S."/>
            <person name="Ferling I."/>
            <person name="Riege K."/>
            <person name="Groth M."/>
            <person name="Westermann M."/>
            <person name="Marz M."/>
            <person name="Spaller T."/>
            <person name="Winckler T."/>
            <person name="Schaap P."/>
            <person name="Glockner G."/>
        </authorList>
    </citation>
    <scope>NUCLEOTIDE SEQUENCE [LARGE SCALE GENOMIC DNA]</scope>
    <source>
        <strain evidence="2 3">Jena</strain>
    </source>
</reference>